<feature type="compositionally biased region" description="Basic and acidic residues" evidence="1">
    <location>
        <begin position="162"/>
        <end position="182"/>
    </location>
</feature>
<keyword evidence="2" id="KW-0472">Membrane</keyword>
<feature type="compositionally biased region" description="Basic and acidic residues" evidence="1">
    <location>
        <begin position="28"/>
        <end position="37"/>
    </location>
</feature>
<feature type="compositionally biased region" description="Low complexity" evidence="1">
    <location>
        <begin position="17"/>
        <end position="27"/>
    </location>
</feature>
<accession>A0A2J6QCJ8</accession>
<name>A0A2J6QCJ8_9HELO</name>
<reference evidence="3 4" key="1">
    <citation type="submission" date="2016-05" db="EMBL/GenBank/DDBJ databases">
        <title>A degradative enzymes factory behind the ericoid mycorrhizal symbiosis.</title>
        <authorList>
            <consortium name="DOE Joint Genome Institute"/>
            <person name="Martino E."/>
            <person name="Morin E."/>
            <person name="Grelet G."/>
            <person name="Kuo A."/>
            <person name="Kohler A."/>
            <person name="Daghino S."/>
            <person name="Barry K."/>
            <person name="Choi C."/>
            <person name="Cichocki N."/>
            <person name="Clum A."/>
            <person name="Copeland A."/>
            <person name="Hainaut M."/>
            <person name="Haridas S."/>
            <person name="Labutti K."/>
            <person name="Lindquist E."/>
            <person name="Lipzen A."/>
            <person name="Khouja H.-R."/>
            <person name="Murat C."/>
            <person name="Ohm R."/>
            <person name="Olson A."/>
            <person name="Spatafora J."/>
            <person name="Veneault-Fourrey C."/>
            <person name="Henrissat B."/>
            <person name="Grigoriev I."/>
            <person name="Martin F."/>
            <person name="Perotto S."/>
        </authorList>
    </citation>
    <scope>NUCLEOTIDE SEQUENCE [LARGE SCALE GENOMIC DNA]</scope>
    <source>
        <strain evidence="3 4">UAMH 7357</strain>
    </source>
</reference>
<protein>
    <submittedName>
        <fullName evidence="3">Uncharacterized protein</fullName>
    </submittedName>
</protein>
<feature type="region of interest" description="Disordered" evidence="1">
    <location>
        <begin position="152"/>
        <end position="197"/>
    </location>
</feature>
<dbReference type="PANTHER" id="PTHR35872">
    <property type="entry name" value="INTEGRAL MEMBRANE PROTEIN (AFU_ORTHOLOGUE AFUA_5G07110)"/>
    <property type="match status" value="1"/>
</dbReference>
<feature type="region of interest" description="Disordered" evidence="1">
    <location>
        <begin position="487"/>
        <end position="515"/>
    </location>
</feature>
<dbReference type="Pfam" id="PF11204">
    <property type="entry name" value="DUF2985"/>
    <property type="match status" value="1"/>
</dbReference>
<dbReference type="EMBL" id="KZ613473">
    <property type="protein sequence ID" value="PMD23968.1"/>
    <property type="molecule type" value="Genomic_DNA"/>
</dbReference>
<evidence type="ECO:0000256" key="1">
    <source>
        <dbReference type="SAM" id="MobiDB-lite"/>
    </source>
</evidence>
<evidence type="ECO:0000313" key="4">
    <source>
        <dbReference type="Proteomes" id="UP000235672"/>
    </source>
</evidence>
<feature type="transmembrane region" description="Helical" evidence="2">
    <location>
        <begin position="433"/>
        <end position="451"/>
    </location>
</feature>
<feature type="region of interest" description="Disordered" evidence="1">
    <location>
        <begin position="1"/>
        <end position="140"/>
    </location>
</feature>
<dbReference type="OrthoDB" id="6407410at2759"/>
<feature type="compositionally biased region" description="Polar residues" evidence="1">
    <location>
        <begin position="108"/>
        <end position="117"/>
    </location>
</feature>
<feature type="transmembrane region" description="Helical" evidence="2">
    <location>
        <begin position="399"/>
        <end position="421"/>
    </location>
</feature>
<keyword evidence="2" id="KW-0812">Transmembrane</keyword>
<dbReference type="STRING" id="1745343.A0A2J6QCJ8"/>
<dbReference type="InterPro" id="IPR021369">
    <property type="entry name" value="DUF2985"/>
</dbReference>
<keyword evidence="4" id="KW-1185">Reference proteome</keyword>
<gene>
    <name evidence="3" type="ORF">NA56DRAFT_643263</name>
</gene>
<feature type="transmembrane region" description="Helical" evidence="2">
    <location>
        <begin position="297"/>
        <end position="314"/>
    </location>
</feature>
<keyword evidence="2" id="KW-1133">Transmembrane helix</keyword>
<proteinExistence type="predicted"/>
<evidence type="ECO:0000313" key="3">
    <source>
        <dbReference type="EMBL" id="PMD23968.1"/>
    </source>
</evidence>
<feature type="compositionally biased region" description="Polar residues" evidence="1">
    <location>
        <begin position="38"/>
        <end position="64"/>
    </location>
</feature>
<sequence length="515" mass="57052">MHPSEAMMQNDSPEPFPSMSSPSSPRSARPERPDPNRSRNTSGASTLQGRIRSASKTFRESNPPTGMCIATAQIASSVPSLSDIRRGSYNSDGWSGEGQIREKERRASLSTRRGSQTGDERRGSVNPHSPKQSGQKFCHESVPEVGEVSQQHALGSVPSAKDTQRDAESPSKPMDMETRVEKQTSNGQRSSSDTNFTPRTAAAVATNSQVITTPFDNGYQFPPKHTWIESTAIFLTAFWKFFITPIGFLVIIYGLNVVAWGGMLFLLLCNASPAMCKPTCNDINSPRRIWIEIDSQILNALFCVTGFGTIPWRFRDLYYLLQYRIQKNEMGLRRLAGINRGWFRLAGSQELPVEIGPGDIETEILNVSESTIPFPITKIPNAPLTGVRAPPTAMWKLDFVIWAMVWNTFLQAVLSGFMWGLNRYKRPPWSTGTFVALACIVAACGGIMAFVEGKHVKAIEGVPVSEKDQERLKRDRELGITHYNNIKDEKPKSKKGKKVVEVEAAPETGAGRIVR</sequence>
<dbReference type="AlphaFoldDB" id="A0A2J6QCJ8"/>
<evidence type="ECO:0000256" key="2">
    <source>
        <dbReference type="SAM" id="Phobius"/>
    </source>
</evidence>
<feature type="compositionally biased region" description="Polar residues" evidence="1">
    <location>
        <begin position="183"/>
        <end position="197"/>
    </location>
</feature>
<dbReference type="PANTHER" id="PTHR35872:SF1">
    <property type="entry name" value="ALPHA-L-RHAMNOSIDASE C"/>
    <property type="match status" value="1"/>
</dbReference>
<feature type="compositionally biased region" description="Polar residues" evidence="1">
    <location>
        <begin position="126"/>
        <end position="135"/>
    </location>
</feature>
<dbReference type="Proteomes" id="UP000235672">
    <property type="component" value="Unassembled WGS sequence"/>
</dbReference>
<organism evidence="3 4">
    <name type="scientific">Hyaloscypha hepaticicola</name>
    <dbReference type="NCBI Taxonomy" id="2082293"/>
    <lineage>
        <taxon>Eukaryota</taxon>
        <taxon>Fungi</taxon>
        <taxon>Dikarya</taxon>
        <taxon>Ascomycota</taxon>
        <taxon>Pezizomycotina</taxon>
        <taxon>Leotiomycetes</taxon>
        <taxon>Helotiales</taxon>
        <taxon>Hyaloscyphaceae</taxon>
        <taxon>Hyaloscypha</taxon>
    </lineage>
</organism>